<keyword evidence="1" id="KW-1133">Transmembrane helix</keyword>
<keyword evidence="1" id="KW-0812">Transmembrane</keyword>
<sequence length="127" mass="13952">MGQDWPLERVAKFRQAGFVYLHIAILYEAAVYAMLGAGALPARFGPPVVWLIGGGAVAAFGFVGLYHWRNVWFARILWALNAARTPSLIGGAFFAAPERVTPSTFYLTALVVVVINLWMLARAGWDL</sequence>
<feature type="transmembrane region" description="Helical" evidence="1">
    <location>
        <begin position="48"/>
        <end position="66"/>
    </location>
</feature>
<evidence type="ECO:0000313" key="2">
    <source>
        <dbReference type="EMBL" id="SUZ70796.1"/>
    </source>
</evidence>
<feature type="transmembrane region" description="Helical" evidence="1">
    <location>
        <begin position="78"/>
        <end position="97"/>
    </location>
</feature>
<feature type="transmembrane region" description="Helical" evidence="1">
    <location>
        <begin position="18"/>
        <end position="42"/>
    </location>
</feature>
<proteinExistence type="predicted"/>
<feature type="transmembrane region" description="Helical" evidence="1">
    <location>
        <begin position="103"/>
        <end position="121"/>
    </location>
</feature>
<accession>A0A381PUQ0</accession>
<dbReference type="AlphaFoldDB" id="A0A381PUQ0"/>
<evidence type="ECO:0000256" key="1">
    <source>
        <dbReference type="SAM" id="Phobius"/>
    </source>
</evidence>
<name>A0A381PUQ0_9ZZZZ</name>
<reference evidence="2" key="1">
    <citation type="submission" date="2018-05" db="EMBL/GenBank/DDBJ databases">
        <authorList>
            <person name="Lanie J.A."/>
            <person name="Ng W.-L."/>
            <person name="Kazmierczak K.M."/>
            <person name="Andrzejewski T.M."/>
            <person name="Davidsen T.M."/>
            <person name="Wayne K.J."/>
            <person name="Tettelin H."/>
            <person name="Glass J.I."/>
            <person name="Rusch D."/>
            <person name="Podicherti R."/>
            <person name="Tsui H.-C.T."/>
            <person name="Winkler M.E."/>
        </authorList>
    </citation>
    <scope>NUCLEOTIDE SEQUENCE</scope>
</reference>
<dbReference type="EMBL" id="UINC01001102">
    <property type="protein sequence ID" value="SUZ70796.1"/>
    <property type="molecule type" value="Genomic_DNA"/>
</dbReference>
<protein>
    <submittedName>
        <fullName evidence="2">Uncharacterized protein</fullName>
    </submittedName>
</protein>
<organism evidence="2">
    <name type="scientific">marine metagenome</name>
    <dbReference type="NCBI Taxonomy" id="408172"/>
    <lineage>
        <taxon>unclassified sequences</taxon>
        <taxon>metagenomes</taxon>
        <taxon>ecological metagenomes</taxon>
    </lineage>
</organism>
<gene>
    <name evidence="2" type="ORF">METZ01_LOCUS23650</name>
</gene>
<keyword evidence="1" id="KW-0472">Membrane</keyword>